<dbReference type="GeneID" id="92182688"/>
<dbReference type="InterPro" id="IPR008570">
    <property type="entry name" value="ESCRT-II_cplx_Vps25-sub"/>
</dbReference>
<accession>A0AAW0YKU1</accession>
<comment type="similarity">
    <text evidence="1">Belongs to the VPS25 family.</text>
</comment>
<sequence length="272" mass="30773">MIVTYFVVKELPYRALHTWPRLHLYGLIANLTTCKLTASFRISSSIYYDSPSYMMSSSNSHLQAAPASSSAFVSIPSTSGGGGMIGRTPLRSTIGSTGFEFPAIWNFPPFFTLQPNPSTLSHQLELWRNLVLNWARHDRVFEVNADGEVGEAFHNKRIKRRLLPPSMKRLMVEMVKNGEAAPDPPKQETRYLLYWRKPDEWGDLIYAWVTENGLNASIMTFYEITDGDLSHTTEFYELPPPLLRKALESLVKRGKAQLLEGQGEVGEGVRFL</sequence>
<keyword evidence="3" id="KW-0653">Protein transport</keyword>
<dbReference type="GO" id="GO:0005198">
    <property type="term" value="F:structural molecule activity"/>
    <property type="evidence" value="ECO:0007669"/>
    <property type="project" value="TreeGrafter"/>
</dbReference>
<dbReference type="Proteomes" id="UP001388673">
    <property type="component" value="Unassembled WGS sequence"/>
</dbReference>
<gene>
    <name evidence="5" type="ORF">IAR55_005430</name>
</gene>
<dbReference type="PANTHER" id="PTHR13149:SF0">
    <property type="entry name" value="VACUOLAR PROTEIN-SORTING-ASSOCIATED PROTEIN 25"/>
    <property type="match status" value="1"/>
</dbReference>
<dbReference type="SUPFAM" id="SSF46785">
    <property type="entry name" value="Winged helix' DNA-binding domain"/>
    <property type="match status" value="2"/>
</dbReference>
<dbReference type="InterPro" id="IPR014041">
    <property type="entry name" value="ESCRT-II_cplx_Vps25-sub_N"/>
</dbReference>
<dbReference type="GO" id="GO:0043328">
    <property type="term" value="P:protein transport to vacuole involved in ubiquitin-dependent protein catabolic process via the multivesicular body sorting pathway"/>
    <property type="evidence" value="ECO:0007669"/>
    <property type="project" value="TreeGrafter"/>
</dbReference>
<dbReference type="EMBL" id="JBCAWK010000010">
    <property type="protein sequence ID" value="KAK8847571.1"/>
    <property type="molecule type" value="Genomic_DNA"/>
</dbReference>
<organism evidence="5 6">
    <name type="scientific">Kwoniella newhampshirensis</name>
    <dbReference type="NCBI Taxonomy" id="1651941"/>
    <lineage>
        <taxon>Eukaryota</taxon>
        <taxon>Fungi</taxon>
        <taxon>Dikarya</taxon>
        <taxon>Basidiomycota</taxon>
        <taxon>Agaricomycotina</taxon>
        <taxon>Tremellomycetes</taxon>
        <taxon>Tremellales</taxon>
        <taxon>Cryptococcaceae</taxon>
        <taxon>Kwoniella</taxon>
    </lineage>
</organism>
<dbReference type="AlphaFoldDB" id="A0AAW0YKU1"/>
<evidence type="ECO:0000313" key="5">
    <source>
        <dbReference type="EMBL" id="KAK8847571.1"/>
    </source>
</evidence>
<dbReference type="InterPro" id="IPR036388">
    <property type="entry name" value="WH-like_DNA-bd_sf"/>
</dbReference>
<evidence type="ECO:0000313" key="6">
    <source>
        <dbReference type="Proteomes" id="UP001388673"/>
    </source>
</evidence>
<dbReference type="Gene3D" id="1.10.10.10">
    <property type="entry name" value="Winged helix-like DNA-binding domain superfamily/Winged helix DNA-binding domain"/>
    <property type="match status" value="1"/>
</dbReference>
<dbReference type="GO" id="GO:0016236">
    <property type="term" value="P:macroautophagy"/>
    <property type="evidence" value="ECO:0007669"/>
    <property type="project" value="UniProtKB-ARBA"/>
</dbReference>
<evidence type="ECO:0000256" key="4">
    <source>
        <dbReference type="ARBA" id="ARBA00030094"/>
    </source>
</evidence>
<dbReference type="GO" id="GO:0042803">
    <property type="term" value="F:protein homodimerization activity"/>
    <property type="evidence" value="ECO:0007669"/>
    <property type="project" value="TreeGrafter"/>
</dbReference>
<name>A0AAW0YKU1_9TREE</name>
<evidence type="ECO:0000256" key="3">
    <source>
        <dbReference type="ARBA" id="ARBA00022927"/>
    </source>
</evidence>
<evidence type="ECO:0000256" key="2">
    <source>
        <dbReference type="ARBA" id="ARBA00022448"/>
    </source>
</evidence>
<comment type="caution">
    <text evidence="5">The sequence shown here is derived from an EMBL/GenBank/DDBJ whole genome shotgun (WGS) entry which is preliminary data.</text>
</comment>
<keyword evidence="6" id="KW-1185">Reference proteome</keyword>
<dbReference type="RefSeq" id="XP_066801089.1">
    <property type="nucleotide sequence ID" value="XM_066948521.1"/>
</dbReference>
<dbReference type="InterPro" id="IPR036390">
    <property type="entry name" value="WH_DNA-bd_sf"/>
</dbReference>
<protein>
    <recommendedName>
        <fullName evidence="4">ESCRT-II complex subunit VPS25</fullName>
    </recommendedName>
</protein>
<proteinExistence type="inferred from homology"/>
<dbReference type="FunFam" id="1.10.10.10:FF:000141">
    <property type="entry name" value="vacuolar protein-sorting-associated protein 25"/>
    <property type="match status" value="1"/>
</dbReference>
<dbReference type="GO" id="GO:0000814">
    <property type="term" value="C:ESCRT II complex"/>
    <property type="evidence" value="ECO:0007669"/>
    <property type="project" value="InterPro"/>
</dbReference>
<keyword evidence="2" id="KW-0813">Transport</keyword>
<dbReference type="Gene3D" id="1.10.10.570">
    <property type="entry name" value="Winged helix' DNA-binding domain. Chain C. Domain 1"/>
    <property type="match status" value="1"/>
</dbReference>
<dbReference type="Pfam" id="PF05871">
    <property type="entry name" value="ESCRT-II"/>
    <property type="match status" value="1"/>
</dbReference>
<dbReference type="PANTHER" id="PTHR13149">
    <property type="entry name" value="VACUOLAR PROTEIN SORTING-ASSOCIATED PROTEIN VPS25"/>
    <property type="match status" value="1"/>
</dbReference>
<reference evidence="5 6" key="1">
    <citation type="journal article" date="2024" name="bioRxiv">
        <title>Comparative genomics of Cryptococcus and Kwoniella reveals pathogenesis evolution and contrasting karyotype dynamics via intercentromeric recombination or chromosome fusion.</title>
        <authorList>
            <person name="Coelho M.A."/>
            <person name="David-Palma M."/>
            <person name="Shea T."/>
            <person name="Bowers K."/>
            <person name="McGinley-Smith S."/>
            <person name="Mohammad A.W."/>
            <person name="Gnirke A."/>
            <person name="Yurkov A.M."/>
            <person name="Nowrousian M."/>
            <person name="Sun S."/>
            <person name="Cuomo C.A."/>
            <person name="Heitman J."/>
        </authorList>
    </citation>
    <scope>NUCLEOTIDE SEQUENCE [LARGE SCALE GENOMIC DNA]</scope>
    <source>
        <strain evidence="5 6">CBS 13917</strain>
    </source>
</reference>
<evidence type="ECO:0000256" key="1">
    <source>
        <dbReference type="ARBA" id="ARBA00009674"/>
    </source>
</evidence>
<dbReference type="KEGG" id="kne:92182688"/>